<dbReference type="Proteomes" id="UP000789405">
    <property type="component" value="Unassembled WGS sequence"/>
</dbReference>
<keyword evidence="2" id="KW-1185">Reference proteome</keyword>
<gene>
    <name evidence="1" type="ORF">DERYTH_LOCUS1870</name>
</gene>
<proteinExistence type="predicted"/>
<accession>A0A9N8Z7Z5</accession>
<reference evidence="1" key="1">
    <citation type="submission" date="2021-06" db="EMBL/GenBank/DDBJ databases">
        <authorList>
            <person name="Kallberg Y."/>
            <person name="Tangrot J."/>
            <person name="Rosling A."/>
        </authorList>
    </citation>
    <scope>NUCLEOTIDE SEQUENCE</scope>
    <source>
        <strain evidence="1">MA453B</strain>
    </source>
</reference>
<dbReference type="AlphaFoldDB" id="A0A9N8Z7Z5"/>
<name>A0A9N8Z7Z5_9GLOM</name>
<comment type="caution">
    <text evidence="1">The sequence shown here is derived from an EMBL/GenBank/DDBJ whole genome shotgun (WGS) entry which is preliminary data.</text>
</comment>
<evidence type="ECO:0000313" key="1">
    <source>
        <dbReference type="EMBL" id="CAG8479867.1"/>
    </source>
</evidence>
<organism evidence="1 2">
    <name type="scientific">Dentiscutata erythropus</name>
    <dbReference type="NCBI Taxonomy" id="1348616"/>
    <lineage>
        <taxon>Eukaryota</taxon>
        <taxon>Fungi</taxon>
        <taxon>Fungi incertae sedis</taxon>
        <taxon>Mucoromycota</taxon>
        <taxon>Glomeromycotina</taxon>
        <taxon>Glomeromycetes</taxon>
        <taxon>Diversisporales</taxon>
        <taxon>Gigasporaceae</taxon>
        <taxon>Dentiscutata</taxon>
    </lineage>
</organism>
<dbReference type="EMBL" id="CAJVPY010000554">
    <property type="protein sequence ID" value="CAG8479867.1"/>
    <property type="molecule type" value="Genomic_DNA"/>
</dbReference>
<sequence>MPGEYFGQTFACNQAVSMVCSWRQALRMSRNAELPVGLRCLSISFVIPVGPGAFFKKDSVKVSFSSRDVIGSFRGL</sequence>
<evidence type="ECO:0000313" key="2">
    <source>
        <dbReference type="Proteomes" id="UP000789405"/>
    </source>
</evidence>
<protein>
    <submittedName>
        <fullName evidence="1">10435_t:CDS:1</fullName>
    </submittedName>
</protein>